<protein>
    <recommendedName>
        <fullName evidence="3">PknH-like extracellular domain-containing protein</fullName>
    </recommendedName>
</protein>
<organism evidence="4 5">
    <name type="scientific">Mycobacterium avium</name>
    <dbReference type="NCBI Taxonomy" id="1764"/>
    <lineage>
        <taxon>Bacteria</taxon>
        <taxon>Bacillati</taxon>
        <taxon>Actinomycetota</taxon>
        <taxon>Actinomycetes</taxon>
        <taxon>Mycobacteriales</taxon>
        <taxon>Mycobacteriaceae</taxon>
        <taxon>Mycobacterium</taxon>
        <taxon>Mycobacterium avium complex (MAC)</taxon>
    </lineage>
</organism>
<name>A0A2A2ZN55_MYCAV</name>
<feature type="region of interest" description="Disordered" evidence="1">
    <location>
        <begin position="1"/>
        <end position="30"/>
    </location>
</feature>
<keyword evidence="2" id="KW-0812">Transmembrane</keyword>
<dbReference type="AlphaFoldDB" id="A0A2A2ZN55"/>
<gene>
    <name evidence="4" type="ORF">CKJ66_04605</name>
</gene>
<reference evidence="4 5" key="1">
    <citation type="submission" date="2017-08" db="EMBL/GenBank/DDBJ databases">
        <title>Phylogenetic analysis of Mycobacterium avium complex whole genomes.</title>
        <authorList>
            <person name="Caverly L.J."/>
            <person name="Spilker T."/>
            <person name="Lipuma J."/>
        </authorList>
    </citation>
    <scope>NUCLEOTIDE SEQUENCE [LARGE SCALE GENOMIC DNA]</scope>
    <source>
        <strain evidence="4 5">FLAC0165</strain>
    </source>
</reference>
<keyword evidence="2" id="KW-1133">Transmembrane helix</keyword>
<dbReference type="Pfam" id="PF14032">
    <property type="entry name" value="PknH_C"/>
    <property type="match status" value="1"/>
</dbReference>
<proteinExistence type="predicted"/>
<feature type="compositionally biased region" description="Low complexity" evidence="1">
    <location>
        <begin position="1"/>
        <end position="11"/>
    </location>
</feature>
<evidence type="ECO:0000259" key="3">
    <source>
        <dbReference type="Pfam" id="PF14032"/>
    </source>
</evidence>
<comment type="caution">
    <text evidence="4">The sequence shown here is derived from an EMBL/GenBank/DDBJ whole genome shotgun (WGS) entry which is preliminary data.</text>
</comment>
<keyword evidence="2" id="KW-0472">Membrane</keyword>
<dbReference type="InterPro" id="IPR038232">
    <property type="entry name" value="PknH-like_Extracell_sf"/>
</dbReference>
<dbReference type="EMBL" id="NSFD01000005">
    <property type="protein sequence ID" value="PBA27889.1"/>
    <property type="molecule type" value="Genomic_DNA"/>
</dbReference>
<dbReference type="InterPro" id="IPR026954">
    <property type="entry name" value="PknH-like_Extracell"/>
</dbReference>
<evidence type="ECO:0000313" key="4">
    <source>
        <dbReference type="EMBL" id="PBA27889.1"/>
    </source>
</evidence>
<feature type="domain" description="PknH-like extracellular" evidence="3">
    <location>
        <begin position="90"/>
        <end position="268"/>
    </location>
</feature>
<dbReference type="Gene3D" id="3.40.1000.70">
    <property type="entry name" value="PknH-like extracellular domain"/>
    <property type="match status" value="1"/>
</dbReference>
<sequence length="273" mass="28124">MLMTGPGYQHNPPYPPPWPPGQGYGPPGPQRSVRGPVIIAAAIIATALIVAGVLVATRHSGGSSAPAGPAASSTSTTASTPALVQVVPATILPTADQIRQATLIDVKYVGEVITRVAADAAPTPAQCALTDGANTLSAWEQAISVARQRFGDGPDYDKSINFGVAAVAIFDTPAAAADSFTKVSESVHGCPAFTIEDPSHPGRMSSWTVTVGADREGRLAWTNTLNGGGNQWQCVQSYRVQVNIAAQAMVCQTNPGDGPSKLTDQIVANATKK</sequence>
<evidence type="ECO:0000256" key="1">
    <source>
        <dbReference type="SAM" id="MobiDB-lite"/>
    </source>
</evidence>
<accession>A0A2A2ZN55</accession>
<feature type="transmembrane region" description="Helical" evidence="2">
    <location>
        <begin position="37"/>
        <end position="56"/>
    </location>
</feature>
<evidence type="ECO:0000256" key="2">
    <source>
        <dbReference type="SAM" id="Phobius"/>
    </source>
</evidence>
<dbReference type="Proteomes" id="UP000217768">
    <property type="component" value="Unassembled WGS sequence"/>
</dbReference>
<evidence type="ECO:0000313" key="5">
    <source>
        <dbReference type="Proteomes" id="UP000217768"/>
    </source>
</evidence>